<dbReference type="OrthoDB" id="556502at2"/>
<dbReference type="Gene3D" id="3.40.50.1820">
    <property type="entry name" value="alpha/beta hydrolase"/>
    <property type="match status" value="1"/>
</dbReference>
<evidence type="ECO:0000256" key="2">
    <source>
        <dbReference type="SAM" id="SignalP"/>
    </source>
</evidence>
<evidence type="ECO:0000256" key="1">
    <source>
        <dbReference type="SAM" id="MobiDB-lite"/>
    </source>
</evidence>
<dbReference type="AlphaFoldDB" id="A0A1H6FHJ1"/>
<dbReference type="GO" id="GO:0016788">
    <property type="term" value="F:hydrolase activity, acting on ester bonds"/>
    <property type="evidence" value="ECO:0007669"/>
    <property type="project" value="InterPro"/>
</dbReference>
<sequence length="619" mass="67325">MKQQLSIIFCWLVLTIQSHAEESMFSPPLSPSTPAHCQAVFYPESGILTLPCLTVFPESEPNYHIRLGLILLDQSFGFVLQDYAMSQADLTRPENAQCVAQFLPETGELNIPCVTVANTADFMYSAGLQLNTSLFSSYFSLTRLEPHSEDSSAQSVTPDTPTTTQPEPIPELPSNIPLQINFAGDGQGVITVDGQSCEQSCSLSVPKGESLSLLALALNEYEVEGWQGDCVSNSSNTQKCAISDSVSASRSSLSVTITFKRVTREAHALLLLHGMNSDESTWNTYLTKDERFDITSCSAVFGGVLEDPYILSAQTTPPALGCFRVRFGAYDAISGRVGLENFSASSPQKGDFSSFDTLGDEVAEAVIALQNAYRRYYGEQIELKIALLGHSRGGLAARAFLQSDTVDDAVKSAIAALLTTGTPHNGSPLGRIYTYLKDSCLSNNTVRLGDDGWFSNDPCFDDWQVVDSLRYGQCNGISLSEDRLDVRKPTVDDLSDHSTGISGLRANADKLPASIRYGSLRYTGIDLGQLARNYRIFDLAGINACDQVSSNAQYALLQGSSPSADHLTGDGIVPYINQAFPAGFASYDKMPKYAELYHTKEPKEELHINDGLKALLPDW</sequence>
<feature type="chain" id="PRO_5014653997" evidence="2">
    <location>
        <begin position="21"/>
        <end position="619"/>
    </location>
</feature>
<dbReference type="InterPro" id="IPR029058">
    <property type="entry name" value="AB_hydrolase_fold"/>
</dbReference>
<dbReference type="Proteomes" id="UP000236724">
    <property type="component" value="Unassembled WGS sequence"/>
</dbReference>
<organism evidence="4 5">
    <name type="scientific">Candidatus Venteria ishoeyi</name>
    <dbReference type="NCBI Taxonomy" id="1899563"/>
    <lineage>
        <taxon>Bacteria</taxon>
        <taxon>Pseudomonadati</taxon>
        <taxon>Pseudomonadota</taxon>
        <taxon>Gammaproteobacteria</taxon>
        <taxon>Thiotrichales</taxon>
        <taxon>Thiotrichaceae</taxon>
        <taxon>Venteria</taxon>
    </lineage>
</organism>
<feature type="compositionally biased region" description="Low complexity" evidence="1">
    <location>
        <begin position="157"/>
        <end position="166"/>
    </location>
</feature>
<dbReference type="Pfam" id="PF07819">
    <property type="entry name" value="PGAP1"/>
    <property type="match status" value="1"/>
</dbReference>
<dbReference type="RefSeq" id="WP_103922338.1">
    <property type="nucleotide sequence ID" value="NZ_FMSV02000556.1"/>
</dbReference>
<reference evidence="4 5" key="1">
    <citation type="submission" date="2016-10" db="EMBL/GenBank/DDBJ databases">
        <authorList>
            <person name="de Groot N.N."/>
        </authorList>
    </citation>
    <scope>NUCLEOTIDE SEQUENCE [LARGE SCALE GENOMIC DNA]</scope>
    <source>
        <strain evidence="4">MBHS1</strain>
    </source>
</reference>
<dbReference type="InterPro" id="IPR012908">
    <property type="entry name" value="PGAP1-ab_dom-like"/>
</dbReference>
<evidence type="ECO:0000313" key="5">
    <source>
        <dbReference type="Proteomes" id="UP000236724"/>
    </source>
</evidence>
<protein>
    <submittedName>
        <fullName evidence="4">PGAP1-like protein</fullName>
    </submittedName>
</protein>
<feature type="region of interest" description="Disordered" evidence="1">
    <location>
        <begin position="148"/>
        <end position="173"/>
    </location>
</feature>
<evidence type="ECO:0000259" key="3">
    <source>
        <dbReference type="Pfam" id="PF07819"/>
    </source>
</evidence>
<dbReference type="SUPFAM" id="SSF53474">
    <property type="entry name" value="alpha/beta-Hydrolases"/>
    <property type="match status" value="1"/>
</dbReference>
<feature type="signal peptide" evidence="2">
    <location>
        <begin position="1"/>
        <end position="20"/>
    </location>
</feature>
<name>A0A1H6FHJ1_9GAMM</name>
<accession>A0A1H6FHJ1</accession>
<keyword evidence="5" id="KW-1185">Reference proteome</keyword>
<feature type="domain" description="GPI inositol-deacylase PGAP1-like alpha/beta" evidence="3">
    <location>
        <begin position="370"/>
        <end position="429"/>
    </location>
</feature>
<gene>
    <name evidence="4" type="ORF">MBHS_04722</name>
</gene>
<proteinExistence type="predicted"/>
<evidence type="ECO:0000313" key="4">
    <source>
        <dbReference type="EMBL" id="SEH08829.1"/>
    </source>
</evidence>
<keyword evidence="2" id="KW-0732">Signal</keyword>
<dbReference type="EMBL" id="FMSV02000556">
    <property type="protein sequence ID" value="SEH08829.1"/>
    <property type="molecule type" value="Genomic_DNA"/>
</dbReference>